<gene>
    <name evidence="1" type="ORF">MYCIT1_LOCUS38227</name>
</gene>
<keyword evidence="2" id="KW-1185">Reference proteome</keyword>
<name>A0AAD2HYW2_9AGAR</name>
<accession>A0AAD2HYW2</accession>
<sequence length="90" mass="9690">MYLKPPLVGRCIVSMYILAKMGAGTATVGGPDKPRNIVSHVRPPKPFGQTIAAPVSLPPCDAHTNGWYSVSVISRGRSSVPCQIRTWSTR</sequence>
<dbReference type="Proteomes" id="UP001295794">
    <property type="component" value="Unassembled WGS sequence"/>
</dbReference>
<proteinExistence type="predicted"/>
<evidence type="ECO:0000313" key="2">
    <source>
        <dbReference type="Proteomes" id="UP001295794"/>
    </source>
</evidence>
<dbReference type="EMBL" id="CAVNYO010000480">
    <property type="protein sequence ID" value="CAK5284774.1"/>
    <property type="molecule type" value="Genomic_DNA"/>
</dbReference>
<protein>
    <submittedName>
        <fullName evidence="1">Uncharacterized protein</fullName>
    </submittedName>
</protein>
<organism evidence="1 2">
    <name type="scientific">Mycena citricolor</name>
    <dbReference type="NCBI Taxonomy" id="2018698"/>
    <lineage>
        <taxon>Eukaryota</taxon>
        <taxon>Fungi</taxon>
        <taxon>Dikarya</taxon>
        <taxon>Basidiomycota</taxon>
        <taxon>Agaricomycotina</taxon>
        <taxon>Agaricomycetes</taxon>
        <taxon>Agaricomycetidae</taxon>
        <taxon>Agaricales</taxon>
        <taxon>Marasmiineae</taxon>
        <taxon>Mycenaceae</taxon>
        <taxon>Mycena</taxon>
    </lineage>
</organism>
<evidence type="ECO:0000313" key="1">
    <source>
        <dbReference type="EMBL" id="CAK5284774.1"/>
    </source>
</evidence>
<reference evidence="1" key="1">
    <citation type="submission" date="2023-11" db="EMBL/GenBank/DDBJ databases">
        <authorList>
            <person name="De Vega J J."/>
            <person name="De Vega J J."/>
        </authorList>
    </citation>
    <scope>NUCLEOTIDE SEQUENCE</scope>
</reference>
<comment type="caution">
    <text evidence="1">The sequence shown here is derived from an EMBL/GenBank/DDBJ whole genome shotgun (WGS) entry which is preliminary data.</text>
</comment>
<dbReference type="AlphaFoldDB" id="A0AAD2HYW2"/>